<protein>
    <submittedName>
        <fullName evidence="7">MFS transporter</fullName>
    </submittedName>
</protein>
<feature type="transmembrane region" description="Helical" evidence="5">
    <location>
        <begin position="208"/>
        <end position="225"/>
    </location>
</feature>
<evidence type="ECO:0000256" key="2">
    <source>
        <dbReference type="ARBA" id="ARBA00022692"/>
    </source>
</evidence>
<feature type="transmembrane region" description="Helical" evidence="5">
    <location>
        <begin position="52"/>
        <end position="71"/>
    </location>
</feature>
<dbReference type="PROSITE" id="PS50850">
    <property type="entry name" value="MFS"/>
    <property type="match status" value="1"/>
</dbReference>
<keyword evidence="3 5" id="KW-1133">Transmembrane helix</keyword>
<evidence type="ECO:0000259" key="6">
    <source>
        <dbReference type="PROSITE" id="PS50850"/>
    </source>
</evidence>
<feature type="transmembrane region" description="Helical" evidence="5">
    <location>
        <begin position="83"/>
        <end position="101"/>
    </location>
</feature>
<evidence type="ECO:0000256" key="1">
    <source>
        <dbReference type="ARBA" id="ARBA00004651"/>
    </source>
</evidence>
<reference evidence="8" key="1">
    <citation type="submission" date="2023-06" db="EMBL/GenBank/DDBJ databases">
        <title>Itaconate inhibition of nontuberculous mycobacteria.</title>
        <authorList>
            <person name="Spilker T."/>
        </authorList>
    </citation>
    <scope>NUCLEOTIDE SEQUENCE [LARGE SCALE GENOMIC DNA]</scope>
    <source>
        <strain evidence="8">FLAC1071</strain>
    </source>
</reference>
<dbReference type="Gene3D" id="1.20.1250.20">
    <property type="entry name" value="MFS general substrate transporter like domains"/>
    <property type="match status" value="1"/>
</dbReference>
<feature type="transmembrane region" description="Helical" evidence="5">
    <location>
        <begin position="237"/>
        <end position="256"/>
    </location>
</feature>
<dbReference type="EMBL" id="JASZZX010000025">
    <property type="protein sequence ID" value="MDM3928725.1"/>
    <property type="molecule type" value="Genomic_DNA"/>
</dbReference>
<dbReference type="InterPro" id="IPR020846">
    <property type="entry name" value="MFS_dom"/>
</dbReference>
<dbReference type="SUPFAM" id="SSF103473">
    <property type="entry name" value="MFS general substrate transporter"/>
    <property type="match status" value="1"/>
</dbReference>
<evidence type="ECO:0000256" key="5">
    <source>
        <dbReference type="SAM" id="Phobius"/>
    </source>
</evidence>
<evidence type="ECO:0000256" key="4">
    <source>
        <dbReference type="ARBA" id="ARBA00023136"/>
    </source>
</evidence>
<keyword evidence="2 5" id="KW-0812">Transmembrane</keyword>
<dbReference type="CDD" id="cd17321">
    <property type="entry name" value="MFS_MMR_MDR_like"/>
    <property type="match status" value="1"/>
</dbReference>
<feature type="transmembrane region" description="Helical" evidence="5">
    <location>
        <begin position="454"/>
        <end position="477"/>
    </location>
</feature>
<evidence type="ECO:0000313" key="8">
    <source>
        <dbReference type="Proteomes" id="UP001529272"/>
    </source>
</evidence>
<comment type="subcellular location">
    <subcellularLocation>
        <location evidence="1">Cell membrane</location>
        <topology evidence="1">Multi-pass membrane protein</topology>
    </subcellularLocation>
</comment>
<sequence>MRRRAGLGVSGFGHRWPSLAVLLAAAVVAPFATAIVNVAIPAIQTSINASDATLSWIVSGYALGFGLSLVPAGRVGDRVGHKWMFIAGLSLFTVASLWCGLCRSDTALIAARATQGLAGGMFFAQITALIQLMFSGRQRVRALAMTGATIGLSTAAAPLVGGVVIAAAGTDLGWRFVFGLNVPIGVAAAIAAVRVLPTAGEQRRDIRADWLGIALLSAALIALLTPLIEGQQVGWQAWSYASITAAGVLLTAFAAWERRVEKASGSPLVPPRLFTHGSFTCGVALAMVYFAAFTSIFFVLALLWQLGLGRSALQSGLVVMPFAIGNIAGASRSDAVAAKLGVRVLPAALAMVSAGITGTWAVLAFVPATSYHGWQLLAPLTLTGIGTGLFNAPNTSYIIATVDPGDAGAASGVIGIMQRGGTAIGTALVGTVLFGTLGHASHGASTAAAYGHSAALAIAVSAALSVAALALAGGLAVHARPPSTPPP</sequence>
<feature type="transmembrane region" description="Helical" evidence="5">
    <location>
        <begin position="107"/>
        <end position="130"/>
    </location>
</feature>
<comment type="caution">
    <text evidence="7">The sequence shown here is derived from an EMBL/GenBank/DDBJ whole genome shotgun (WGS) entry which is preliminary data.</text>
</comment>
<accession>A0ABT7P6C0</accession>
<dbReference type="InterPro" id="IPR036259">
    <property type="entry name" value="MFS_trans_sf"/>
</dbReference>
<evidence type="ECO:0000256" key="3">
    <source>
        <dbReference type="ARBA" id="ARBA00022989"/>
    </source>
</evidence>
<dbReference type="Pfam" id="PF07690">
    <property type="entry name" value="MFS_1"/>
    <property type="match status" value="1"/>
</dbReference>
<keyword evidence="4 5" id="KW-0472">Membrane</keyword>
<feature type="transmembrane region" description="Helical" evidence="5">
    <location>
        <begin position="342"/>
        <end position="366"/>
    </location>
</feature>
<reference evidence="7 8" key="2">
    <citation type="submission" date="2023-06" db="EMBL/GenBank/DDBJ databases">
        <title>Itaconate inhibition of nontuberculous mycobacteria.</title>
        <authorList>
            <person name="Breen P."/>
            <person name="Zimbric M."/>
            <person name="Caverly L."/>
        </authorList>
    </citation>
    <scope>NUCLEOTIDE SEQUENCE [LARGE SCALE GENOMIC DNA]</scope>
    <source>
        <strain evidence="7 8">FLAC1071</strain>
    </source>
</reference>
<dbReference type="InterPro" id="IPR011701">
    <property type="entry name" value="MFS"/>
</dbReference>
<name>A0ABT7P6C0_MYCIT</name>
<dbReference type="PANTHER" id="PTHR42718">
    <property type="entry name" value="MAJOR FACILITATOR SUPERFAMILY MULTIDRUG TRANSPORTER MFSC"/>
    <property type="match status" value="1"/>
</dbReference>
<evidence type="ECO:0000313" key="7">
    <source>
        <dbReference type="EMBL" id="MDM3928725.1"/>
    </source>
</evidence>
<feature type="transmembrane region" description="Helical" evidence="5">
    <location>
        <begin position="142"/>
        <end position="168"/>
    </location>
</feature>
<organism evidence="7 8">
    <name type="scientific">Mycobacterium intracellulare subsp. chimaera</name>
    <dbReference type="NCBI Taxonomy" id="222805"/>
    <lineage>
        <taxon>Bacteria</taxon>
        <taxon>Bacillati</taxon>
        <taxon>Actinomycetota</taxon>
        <taxon>Actinomycetes</taxon>
        <taxon>Mycobacteriales</taxon>
        <taxon>Mycobacteriaceae</taxon>
        <taxon>Mycobacterium</taxon>
        <taxon>Mycobacterium avium complex (MAC)</taxon>
    </lineage>
</organism>
<proteinExistence type="predicted"/>
<dbReference type="RefSeq" id="WP_232526976.1">
    <property type="nucleotide sequence ID" value="NZ_CP012886.2"/>
</dbReference>
<feature type="transmembrane region" description="Helical" evidence="5">
    <location>
        <begin position="277"/>
        <end position="306"/>
    </location>
</feature>
<dbReference type="Proteomes" id="UP001529272">
    <property type="component" value="Unassembled WGS sequence"/>
</dbReference>
<feature type="transmembrane region" description="Helical" evidence="5">
    <location>
        <begin position="20"/>
        <end position="40"/>
    </location>
</feature>
<feature type="domain" description="Major facilitator superfamily (MFS) profile" evidence="6">
    <location>
        <begin position="18"/>
        <end position="485"/>
    </location>
</feature>
<gene>
    <name evidence="7" type="ORF">QRB35_22195</name>
</gene>
<dbReference type="PANTHER" id="PTHR42718:SF39">
    <property type="entry name" value="ACTINORHODIN TRANSPORTER-RELATED"/>
    <property type="match status" value="1"/>
</dbReference>
<feature type="transmembrane region" description="Helical" evidence="5">
    <location>
        <begin position="174"/>
        <end position="196"/>
    </location>
</feature>
<keyword evidence="8" id="KW-1185">Reference proteome</keyword>
<dbReference type="Gene3D" id="1.20.1720.10">
    <property type="entry name" value="Multidrug resistance protein D"/>
    <property type="match status" value="1"/>
</dbReference>